<dbReference type="NCBIfam" id="TIGR02258">
    <property type="entry name" value="2_5_ligase"/>
    <property type="match status" value="1"/>
</dbReference>
<dbReference type="Gene3D" id="3.90.1140.10">
    <property type="entry name" value="Cyclic phosphodiesterase"/>
    <property type="match status" value="1"/>
</dbReference>
<dbReference type="PANTHER" id="PTHR35561">
    <property type="entry name" value="RNA 2',3'-CYCLIC PHOSPHODIESTERASE"/>
    <property type="match status" value="1"/>
</dbReference>
<dbReference type="EMBL" id="JAMSKV010000001">
    <property type="protein sequence ID" value="MCQ8277270.1"/>
    <property type="molecule type" value="Genomic_DNA"/>
</dbReference>
<sequence length="183" mass="20235">MIRLFVAIDLPWTVRETLVGLCGGLTGVRWTAPENLHLTLRFVGEVRGDVADEVDCALQALRGRRFGLALSGAGVFERGGHRGTPRSANLWAGIARDERLEHLQAKIETALQRAGLPAERRRFQPHVTLARVDAVPPDALAAWLKAHNLLRTEPVEINSFTLFSSQHGPDQPVYTPEVTYELS</sequence>
<evidence type="ECO:0000256" key="2">
    <source>
        <dbReference type="HAMAP-Rule" id="MF_01940"/>
    </source>
</evidence>
<dbReference type="SUPFAM" id="SSF55144">
    <property type="entry name" value="LigT-like"/>
    <property type="match status" value="1"/>
</dbReference>
<feature type="short sequence motif" description="HXTX 1" evidence="2">
    <location>
        <begin position="37"/>
        <end position="40"/>
    </location>
</feature>
<comment type="catalytic activity">
    <reaction evidence="2">
        <text>a 3'-end 2',3'-cyclophospho-ribonucleotide-RNA + H2O = a 3'-end 2'-phospho-ribonucleotide-RNA + H(+)</text>
        <dbReference type="Rhea" id="RHEA:11828"/>
        <dbReference type="Rhea" id="RHEA-COMP:10464"/>
        <dbReference type="Rhea" id="RHEA-COMP:17353"/>
        <dbReference type="ChEBI" id="CHEBI:15377"/>
        <dbReference type="ChEBI" id="CHEBI:15378"/>
        <dbReference type="ChEBI" id="CHEBI:83064"/>
        <dbReference type="ChEBI" id="CHEBI:173113"/>
        <dbReference type="EC" id="3.1.4.58"/>
    </reaction>
</comment>
<accession>A0ABT1W321</accession>
<dbReference type="InterPro" id="IPR009097">
    <property type="entry name" value="Cyclic_Pdiesterase"/>
</dbReference>
<evidence type="ECO:0000256" key="1">
    <source>
        <dbReference type="ARBA" id="ARBA00022801"/>
    </source>
</evidence>
<dbReference type="HAMAP" id="MF_01940">
    <property type="entry name" value="RNA_CPDase"/>
    <property type="match status" value="1"/>
</dbReference>
<feature type="domain" description="Phosphoesterase HXTX" evidence="3">
    <location>
        <begin position="98"/>
        <end position="174"/>
    </location>
</feature>
<dbReference type="EC" id="3.1.4.58" evidence="2"/>
<organism evidence="4 5">
    <name type="scientific">Endosaccharibacter trunci</name>
    <dbReference type="NCBI Taxonomy" id="2812733"/>
    <lineage>
        <taxon>Bacteria</taxon>
        <taxon>Pseudomonadati</taxon>
        <taxon>Pseudomonadota</taxon>
        <taxon>Alphaproteobacteria</taxon>
        <taxon>Acetobacterales</taxon>
        <taxon>Acetobacteraceae</taxon>
        <taxon>Endosaccharibacter</taxon>
    </lineage>
</organism>
<dbReference type="InterPro" id="IPR014051">
    <property type="entry name" value="Phosphoesterase_HXTX"/>
</dbReference>
<keyword evidence="1 2" id="KW-0378">Hydrolase</keyword>
<comment type="similarity">
    <text evidence="2">Belongs to the 2H phosphoesterase superfamily. ThpR family.</text>
</comment>
<protein>
    <recommendedName>
        <fullName evidence="2">RNA 2',3'-cyclic phosphodiesterase</fullName>
        <shortName evidence="2">RNA 2',3'-CPDase</shortName>
        <ecNumber evidence="2">3.1.4.58</ecNumber>
    </recommendedName>
</protein>
<evidence type="ECO:0000259" key="3">
    <source>
        <dbReference type="Pfam" id="PF02834"/>
    </source>
</evidence>
<evidence type="ECO:0000313" key="5">
    <source>
        <dbReference type="Proteomes" id="UP001524587"/>
    </source>
</evidence>
<dbReference type="PANTHER" id="PTHR35561:SF1">
    <property type="entry name" value="RNA 2',3'-CYCLIC PHOSPHODIESTERASE"/>
    <property type="match status" value="1"/>
</dbReference>
<feature type="domain" description="Phosphoesterase HXTX" evidence="3">
    <location>
        <begin position="13"/>
        <end position="78"/>
    </location>
</feature>
<feature type="active site" description="Proton acceptor" evidence="2">
    <location>
        <position position="126"/>
    </location>
</feature>
<dbReference type="RefSeq" id="WP_422862704.1">
    <property type="nucleotide sequence ID" value="NZ_JAMSKV010000001.1"/>
</dbReference>
<feature type="active site" description="Proton donor" evidence="2">
    <location>
        <position position="37"/>
    </location>
</feature>
<dbReference type="Proteomes" id="UP001524587">
    <property type="component" value="Unassembled WGS sequence"/>
</dbReference>
<comment type="function">
    <text evidence="2">Hydrolyzes RNA 2',3'-cyclic phosphodiester to an RNA 2'-phosphomonoester.</text>
</comment>
<comment type="caution">
    <text evidence="4">The sequence shown here is derived from an EMBL/GenBank/DDBJ whole genome shotgun (WGS) entry which is preliminary data.</text>
</comment>
<keyword evidence="5" id="KW-1185">Reference proteome</keyword>
<reference evidence="4 5" key="1">
    <citation type="submission" date="2022-06" db="EMBL/GenBank/DDBJ databases">
        <title>Endosaccharibacter gen. nov., sp. nov., endophytic bacteria isolated from sugarcane.</title>
        <authorList>
            <person name="Pitiwittayakul N."/>
            <person name="Yukphan P."/>
            <person name="Charoenyingcharoen P."/>
            <person name="Tanasupawat S."/>
        </authorList>
    </citation>
    <scope>NUCLEOTIDE SEQUENCE [LARGE SCALE GENOMIC DNA]</scope>
    <source>
        <strain evidence="4 5">KSS8</strain>
    </source>
</reference>
<name>A0ABT1W321_9PROT</name>
<feature type="short sequence motif" description="HXTX 2" evidence="2">
    <location>
        <begin position="126"/>
        <end position="129"/>
    </location>
</feature>
<proteinExistence type="inferred from homology"/>
<gene>
    <name evidence="4" type="primary">thpR</name>
    <name evidence="4" type="ORF">NFI95_02245</name>
</gene>
<evidence type="ECO:0000313" key="4">
    <source>
        <dbReference type="EMBL" id="MCQ8277270.1"/>
    </source>
</evidence>
<dbReference type="InterPro" id="IPR004175">
    <property type="entry name" value="RNA_CPDase"/>
</dbReference>
<dbReference type="Pfam" id="PF02834">
    <property type="entry name" value="LigT_PEase"/>
    <property type="match status" value="2"/>
</dbReference>